<name>A0A0C9U3Y1_SPHS4</name>
<evidence type="ECO:0000313" key="1">
    <source>
        <dbReference type="EMBL" id="KIJ37638.1"/>
    </source>
</evidence>
<accession>A0A0C9U3Y1</accession>
<sequence length="72" mass="7836">MFNTRVQTIPSFNIVSIEFANSGMEYELETENGMAELAGDTTPSADIEPGVCITVEEFPWAINPVENIAVPS</sequence>
<evidence type="ECO:0000313" key="2">
    <source>
        <dbReference type="Proteomes" id="UP000054279"/>
    </source>
</evidence>
<protein>
    <submittedName>
        <fullName evidence="1">Unplaced genomic scaffold SPHSTscaffold_92, whole genome shotgun sequence</fullName>
    </submittedName>
</protein>
<proteinExistence type="predicted"/>
<dbReference type="HOGENOM" id="CLU_2723851_0_0_1"/>
<keyword evidence="2" id="KW-1185">Reference proteome</keyword>
<organism evidence="1 2">
    <name type="scientific">Sphaerobolus stellatus (strain SS14)</name>
    <dbReference type="NCBI Taxonomy" id="990650"/>
    <lineage>
        <taxon>Eukaryota</taxon>
        <taxon>Fungi</taxon>
        <taxon>Dikarya</taxon>
        <taxon>Basidiomycota</taxon>
        <taxon>Agaricomycotina</taxon>
        <taxon>Agaricomycetes</taxon>
        <taxon>Phallomycetidae</taxon>
        <taxon>Geastrales</taxon>
        <taxon>Sphaerobolaceae</taxon>
        <taxon>Sphaerobolus</taxon>
    </lineage>
</organism>
<reference evidence="1 2" key="1">
    <citation type="submission" date="2014-06" db="EMBL/GenBank/DDBJ databases">
        <title>Evolutionary Origins and Diversification of the Mycorrhizal Mutualists.</title>
        <authorList>
            <consortium name="DOE Joint Genome Institute"/>
            <consortium name="Mycorrhizal Genomics Consortium"/>
            <person name="Kohler A."/>
            <person name="Kuo A."/>
            <person name="Nagy L.G."/>
            <person name="Floudas D."/>
            <person name="Copeland A."/>
            <person name="Barry K.W."/>
            <person name="Cichocki N."/>
            <person name="Veneault-Fourrey C."/>
            <person name="LaButti K."/>
            <person name="Lindquist E.A."/>
            <person name="Lipzen A."/>
            <person name="Lundell T."/>
            <person name="Morin E."/>
            <person name="Murat C."/>
            <person name="Riley R."/>
            <person name="Ohm R."/>
            <person name="Sun H."/>
            <person name="Tunlid A."/>
            <person name="Henrissat B."/>
            <person name="Grigoriev I.V."/>
            <person name="Hibbett D.S."/>
            <person name="Martin F."/>
        </authorList>
    </citation>
    <scope>NUCLEOTIDE SEQUENCE [LARGE SCALE GENOMIC DNA]</scope>
    <source>
        <strain evidence="1 2">SS14</strain>
    </source>
</reference>
<dbReference type="EMBL" id="KN837167">
    <property type="protein sequence ID" value="KIJ37638.1"/>
    <property type="molecule type" value="Genomic_DNA"/>
</dbReference>
<gene>
    <name evidence="1" type="ORF">M422DRAFT_259728</name>
</gene>
<dbReference type="Proteomes" id="UP000054279">
    <property type="component" value="Unassembled WGS sequence"/>
</dbReference>
<dbReference type="AlphaFoldDB" id="A0A0C9U3Y1"/>